<reference evidence="2" key="1">
    <citation type="journal article" date="2019" name="Int. J. Syst. Evol. Microbiol.">
        <title>The Global Catalogue of Microorganisms (GCM) 10K type strain sequencing project: providing services to taxonomists for standard genome sequencing and annotation.</title>
        <authorList>
            <consortium name="The Broad Institute Genomics Platform"/>
            <consortium name="The Broad Institute Genome Sequencing Center for Infectious Disease"/>
            <person name="Wu L."/>
            <person name="Ma J."/>
        </authorList>
    </citation>
    <scope>NUCLEOTIDE SEQUENCE [LARGE SCALE GENOMIC DNA]</scope>
    <source>
        <strain evidence="2">JCM 16914</strain>
    </source>
</reference>
<name>A0ABP7LM74_9GAMM</name>
<evidence type="ECO:0000313" key="1">
    <source>
        <dbReference type="EMBL" id="GAA3904575.1"/>
    </source>
</evidence>
<dbReference type="EMBL" id="BAAAZT010000065">
    <property type="protein sequence ID" value="GAA3904575.1"/>
    <property type="molecule type" value="Genomic_DNA"/>
</dbReference>
<proteinExistence type="predicted"/>
<organism evidence="1 2">
    <name type="scientific">Halomonas cibimaris</name>
    <dbReference type="NCBI Taxonomy" id="657012"/>
    <lineage>
        <taxon>Bacteria</taxon>
        <taxon>Pseudomonadati</taxon>
        <taxon>Pseudomonadota</taxon>
        <taxon>Gammaproteobacteria</taxon>
        <taxon>Oceanospirillales</taxon>
        <taxon>Halomonadaceae</taxon>
        <taxon>Halomonas</taxon>
    </lineage>
</organism>
<dbReference type="Proteomes" id="UP001500133">
    <property type="component" value="Unassembled WGS sequence"/>
</dbReference>
<gene>
    <name evidence="1" type="ORF">GCM10022228_13470</name>
</gene>
<keyword evidence="2" id="KW-1185">Reference proteome</keyword>
<sequence length="50" mass="5805">MTSQRSPRYPAEQWQAWIDEQAASGLSQRVFCQRRGLSKSSFYLWKPPSG</sequence>
<comment type="caution">
    <text evidence="1">The sequence shown here is derived from an EMBL/GenBank/DDBJ whole genome shotgun (WGS) entry which is preliminary data.</text>
</comment>
<evidence type="ECO:0000313" key="2">
    <source>
        <dbReference type="Proteomes" id="UP001500133"/>
    </source>
</evidence>
<protein>
    <recommendedName>
        <fullName evidence="3">IS66 family insertion sequence element accessory protein TnpB</fullName>
    </recommendedName>
</protein>
<evidence type="ECO:0008006" key="3">
    <source>
        <dbReference type="Google" id="ProtNLM"/>
    </source>
</evidence>
<dbReference type="NCBIfam" id="NF047593">
    <property type="entry name" value="IS66_ISAeme5_TnpA"/>
    <property type="match status" value="1"/>
</dbReference>
<accession>A0ABP7LM74</accession>
<dbReference type="RefSeq" id="WP_425552738.1">
    <property type="nucleotide sequence ID" value="NZ_BAAAZT010000065.1"/>
</dbReference>